<keyword evidence="2" id="KW-0238">DNA-binding</keyword>
<dbReference type="InterPro" id="IPR001867">
    <property type="entry name" value="OmpR/PhoB-type_DNA-bd"/>
</dbReference>
<dbReference type="SMART" id="SM00448">
    <property type="entry name" value="REC"/>
    <property type="match status" value="1"/>
</dbReference>
<dbReference type="Pfam" id="PF00072">
    <property type="entry name" value="Response_reg"/>
    <property type="match status" value="1"/>
</dbReference>
<dbReference type="RefSeq" id="WP_109582676.1">
    <property type="nucleotide sequence ID" value="NZ_CAJPUX010000001.1"/>
</dbReference>
<dbReference type="EMBL" id="QGGT01000001">
    <property type="protein sequence ID" value="PWK37464.1"/>
    <property type="molecule type" value="Genomic_DNA"/>
</dbReference>
<evidence type="ECO:0000256" key="2">
    <source>
        <dbReference type="ARBA" id="ARBA00023125"/>
    </source>
</evidence>
<dbReference type="GeneID" id="98340051"/>
<dbReference type="GO" id="GO:0005829">
    <property type="term" value="C:cytosol"/>
    <property type="evidence" value="ECO:0007669"/>
    <property type="project" value="TreeGrafter"/>
</dbReference>
<dbReference type="PANTHER" id="PTHR48111:SF67">
    <property type="entry name" value="TRANSCRIPTIONAL REGULATORY PROTEIN TCTD"/>
    <property type="match status" value="1"/>
</dbReference>
<sequence>MRILLIEDDPQIGQSLVRALKDAQCSVDWARTGDLARSAIDDGSYSAILLDLGLPDIDGLEILKWLRTKHDETPLLIITARDDVDTRIDGLDFGADDYVIKPFEARELLARIRAVIRRKSGSASSTLVHGKATLDLNLRRLDYDGRVEALSAREYALVLALLERPGAILSRAQLEERLYGWGEEVESNAVDAIIYGIRRKFGSTLVRNVRGLGWTIPGT</sequence>
<dbReference type="PROSITE" id="PS50110">
    <property type="entry name" value="RESPONSE_REGULATORY"/>
    <property type="match status" value="1"/>
</dbReference>
<dbReference type="InterPro" id="IPR039420">
    <property type="entry name" value="WalR-like"/>
</dbReference>
<evidence type="ECO:0000313" key="5">
    <source>
        <dbReference type="Proteomes" id="UP000245754"/>
    </source>
</evidence>
<dbReference type="Gene3D" id="3.40.50.2300">
    <property type="match status" value="1"/>
</dbReference>
<proteinExistence type="predicted"/>
<dbReference type="SMART" id="SM00862">
    <property type="entry name" value="Trans_reg_C"/>
    <property type="match status" value="1"/>
</dbReference>
<dbReference type="PANTHER" id="PTHR48111">
    <property type="entry name" value="REGULATOR OF RPOS"/>
    <property type="match status" value="1"/>
</dbReference>
<dbReference type="AlphaFoldDB" id="A0A316EXL2"/>
<gene>
    <name evidence="4" type="ORF">C7419_1011346</name>
</gene>
<dbReference type="GO" id="GO:0000976">
    <property type="term" value="F:transcription cis-regulatory region binding"/>
    <property type="evidence" value="ECO:0007669"/>
    <property type="project" value="TreeGrafter"/>
</dbReference>
<dbReference type="OrthoDB" id="9802426at2"/>
<dbReference type="SUPFAM" id="SSF52172">
    <property type="entry name" value="CheY-like"/>
    <property type="match status" value="1"/>
</dbReference>
<evidence type="ECO:0000313" key="4">
    <source>
        <dbReference type="EMBL" id="PWK37464.1"/>
    </source>
</evidence>
<evidence type="ECO:0000256" key="1">
    <source>
        <dbReference type="ARBA" id="ARBA00023015"/>
    </source>
</evidence>
<dbReference type="GO" id="GO:0000156">
    <property type="term" value="F:phosphorelay response regulator activity"/>
    <property type="evidence" value="ECO:0007669"/>
    <property type="project" value="TreeGrafter"/>
</dbReference>
<dbReference type="GO" id="GO:0006355">
    <property type="term" value="P:regulation of DNA-templated transcription"/>
    <property type="evidence" value="ECO:0007669"/>
    <property type="project" value="InterPro"/>
</dbReference>
<reference evidence="4 5" key="1">
    <citation type="submission" date="2018-05" db="EMBL/GenBank/DDBJ databases">
        <title>Genomic Encyclopedia of Type Strains, Phase IV (KMG-V): Genome sequencing to study the core and pangenomes of soil and plant-associated prokaryotes.</title>
        <authorList>
            <person name="Whitman W."/>
        </authorList>
    </citation>
    <scope>NUCLEOTIDE SEQUENCE [LARGE SCALE GENOMIC DNA]</scope>
    <source>
        <strain evidence="4 5">SLV-132</strain>
    </source>
</reference>
<dbReference type="InterPro" id="IPR036388">
    <property type="entry name" value="WH-like_DNA-bd_sf"/>
</dbReference>
<comment type="caution">
    <text evidence="4">The sequence shown here is derived from an EMBL/GenBank/DDBJ whole genome shotgun (WGS) entry which is preliminary data.</text>
</comment>
<accession>A0A316EXL2</accession>
<dbReference type="Gene3D" id="6.10.250.690">
    <property type="match status" value="1"/>
</dbReference>
<organism evidence="4 5">
    <name type="scientific">Cupriavidus plantarum</name>
    <dbReference type="NCBI Taxonomy" id="942865"/>
    <lineage>
        <taxon>Bacteria</taxon>
        <taxon>Pseudomonadati</taxon>
        <taxon>Pseudomonadota</taxon>
        <taxon>Betaproteobacteria</taxon>
        <taxon>Burkholderiales</taxon>
        <taxon>Burkholderiaceae</taxon>
        <taxon>Cupriavidus</taxon>
    </lineage>
</organism>
<dbReference type="PROSITE" id="PS51755">
    <property type="entry name" value="OMPR_PHOB"/>
    <property type="match status" value="1"/>
</dbReference>
<keyword evidence="3" id="KW-0804">Transcription</keyword>
<keyword evidence="5" id="KW-1185">Reference proteome</keyword>
<evidence type="ECO:0000256" key="3">
    <source>
        <dbReference type="ARBA" id="ARBA00023163"/>
    </source>
</evidence>
<protein>
    <submittedName>
        <fullName evidence="4">Two-component system OmpR family response regulator</fullName>
    </submittedName>
</protein>
<dbReference type="InterPro" id="IPR001789">
    <property type="entry name" value="Sig_transdc_resp-reg_receiver"/>
</dbReference>
<dbReference type="Proteomes" id="UP000245754">
    <property type="component" value="Unassembled WGS sequence"/>
</dbReference>
<dbReference type="GO" id="GO:0032993">
    <property type="term" value="C:protein-DNA complex"/>
    <property type="evidence" value="ECO:0007669"/>
    <property type="project" value="TreeGrafter"/>
</dbReference>
<dbReference type="Gene3D" id="1.10.10.10">
    <property type="entry name" value="Winged helix-like DNA-binding domain superfamily/Winged helix DNA-binding domain"/>
    <property type="match status" value="1"/>
</dbReference>
<dbReference type="Pfam" id="PF00486">
    <property type="entry name" value="Trans_reg_C"/>
    <property type="match status" value="1"/>
</dbReference>
<keyword evidence="1" id="KW-0805">Transcription regulation</keyword>
<name>A0A316EXL2_9BURK</name>
<dbReference type="CDD" id="cd00383">
    <property type="entry name" value="trans_reg_C"/>
    <property type="match status" value="1"/>
</dbReference>
<dbReference type="CDD" id="cd17624">
    <property type="entry name" value="REC_OmpR_PmrA-like"/>
    <property type="match status" value="1"/>
</dbReference>
<dbReference type="InterPro" id="IPR011006">
    <property type="entry name" value="CheY-like_superfamily"/>
</dbReference>